<evidence type="ECO:0000313" key="2">
    <source>
        <dbReference type="EMBL" id="GEN12390.1"/>
    </source>
</evidence>
<keyword evidence="1" id="KW-1133">Transmembrane helix</keyword>
<dbReference type="Proteomes" id="UP000321514">
    <property type="component" value="Unassembled WGS sequence"/>
</dbReference>
<evidence type="ECO:0008006" key="4">
    <source>
        <dbReference type="Google" id="ProtNLM"/>
    </source>
</evidence>
<protein>
    <recommendedName>
        <fullName evidence="4">Lmo0937 family membrane protein</fullName>
    </recommendedName>
</protein>
<keyword evidence="1" id="KW-0812">Transmembrane</keyword>
<dbReference type="InterPro" id="IPR043727">
    <property type="entry name" value="Lmo0937-like"/>
</dbReference>
<sequence>MYWTMGMILLVLWGTGLTVGSTEGYWVHLLLLFALLTFVLGVVARGRRTAVS</sequence>
<dbReference type="AlphaFoldDB" id="A0A511TE00"/>
<dbReference type="RefSeq" id="WP_143097068.1">
    <property type="nucleotide sequence ID" value="NZ_BJXR01000061.1"/>
</dbReference>
<evidence type="ECO:0000256" key="1">
    <source>
        <dbReference type="SAM" id="Phobius"/>
    </source>
</evidence>
<dbReference type="NCBIfam" id="NF033488">
    <property type="entry name" value="lmo0937_fam_TM"/>
    <property type="match status" value="1"/>
</dbReference>
<organism evidence="2 3">
    <name type="scientific">Myxococcus fulvus</name>
    <dbReference type="NCBI Taxonomy" id="33"/>
    <lineage>
        <taxon>Bacteria</taxon>
        <taxon>Pseudomonadati</taxon>
        <taxon>Myxococcota</taxon>
        <taxon>Myxococcia</taxon>
        <taxon>Myxococcales</taxon>
        <taxon>Cystobacterineae</taxon>
        <taxon>Myxococcaceae</taxon>
        <taxon>Myxococcus</taxon>
    </lineage>
</organism>
<keyword evidence="1" id="KW-0472">Membrane</keyword>
<comment type="caution">
    <text evidence="2">The sequence shown here is derived from an EMBL/GenBank/DDBJ whole genome shotgun (WGS) entry which is preliminary data.</text>
</comment>
<dbReference type="EMBL" id="BJXR01000061">
    <property type="protein sequence ID" value="GEN12390.1"/>
    <property type="molecule type" value="Genomic_DNA"/>
</dbReference>
<proteinExistence type="predicted"/>
<accession>A0A511TE00</accession>
<gene>
    <name evidence="2" type="ORF">MFU01_74270</name>
</gene>
<name>A0A511TE00_MYXFU</name>
<dbReference type="Pfam" id="PF18919">
    <property type="entry name" value="DUF5670"/>
    <property type="match status" value="1"/>
</dbReference>
<dbReference type="STRING" id="1334629.MFUL124B02_24810"/>
<feature type="transmembrane region" description="Helical" evidence="1">
    <location>
        <begin position="30"/>
        <end position="46"/>
    </location>
</feature>
<evidence type="ECO:0000313" key="3">
    <source>
        <dbReference type="Proteomes" id="UP000321514"/>
    </source>
</evidence>
<reference evidence="2 3" key="1">
    <citation type="submission" date="2019-07" db="EMBL/GenBank/DDBJ databases">
        <title>Whole genome shotgun sequence of Myxococcus fulvus NBRC 100333.</title>
        <authorList>
            <person name="Hosoyama A."/>
            <person name="Uohara A."/>
            <person name="Ohji S."/>
            <person name="Ichikawa N."/>
        </authorList>
    </citation>
    <scope>NUCLEOTIDE SEQUENCE [LARGE SCALE GENOMIC DNA]</scope>
    <source>
        <strain evidence="2 3">NBRC 100333</strain>
    </source>
</reference>